<reference evidence="2" key="1">
    <citation type="submission" date="2019-11" db="UniProtKB">
        <authorList>
            <consortium name="WormBaseParasite"/>
        </authorList>
    </citation>
    <scope>IDENTIFICATION</scope>
</reference>
<dbReference type="InterPro" id="IPR042416">
    <property type="entry name" value="OSTC"/>
</dbReference>
<evidence type="ECO:0000256" key="1">
    <source>
        <dbReference type="RuleBase" id="RU366060"/>
    </source>
</evidence>
<keyword evidence="1" id="KW-0812">Transmembrane</keyword>
<keyword evidence="1" id="KW-0472">Membrane</keyword>
<organism evidence="2">
    <name type="scientific">Mesocestoides corti</name>
    <name type="common">Flatworm</name>
    <dbReference type="NCBI Taxonomy" id="53468"/>
    <lineage>
        <taxon>Eukaryota</taxon>
        <taxon>Metazoa</taxon>
        <taxon>Spiralia</taxon>
        <taxon>Lophotrochozoa</taxon>
        <taxon>Platyhelminthes</taxon>
        <taxon>Cestoda</taxon>
        <taxon>Eucestoda</taxon>
        <taxon>Cyclophyllidea</taxon>
        <taxon>Mesocestoididae</taxon>
        <taxon>Mesocestoides</taxon>
    </lineage>
</organism>
<dbReference type="WBParaSite" id="MCU_002333-RA">
    <property type="protein sequence ID" value="MCU_002333-RA"/>
    <property type="gene ID" value="MCU_002333"/>
</dbReference>
<dbReference type="PANTHER" id="PTHR13160:SF4">
    <property type="entry name" value="OLIGOSACCHARYLTRANSFERASE COMPLEX SUBUNIT OSTC"/>
    <property type="match status" value="1"/>
</dbReference>
<comment type="subcellular location">
    <subcellularLocation>
        <location evidence="1">Membrane</location>
        <topology evidence="1">Multi-pass membrane protein</topology>
    </subcellularLocation>
</comment>
<name>A0A5K3ESB1_MESCO</name>
<dbReference type="PANTHER" id="PTHR13160">
    <property type="entry name" value="OLIGOSACCHARYLTRANSFERASE COMPLEX SUBUNIT OSTC"/>
    <property type="match status" value="1"/>
</dbReference>
<dbReference type="AlphaFoldDB" id="A0A5K3ESB1"/>
<keyword evidence="1" id="KW-1133">Transmembrane helix</keyword>
<sequence>MDYLLGSVFSVLECPRLRIKKPSWVQLPSRMTVFSFVLFTYFLVTGGHIGFDRQGLYSVTVLQLLFFDFQRTAFDKNIHM</sequence>
<protein>
    <recommendedName>
        <fullName evidence="1">Oligosaccharyltransferase complex subunit</fullName>
    </recommendedName>
</protein>
<evidence type="ECO:0000313" key="2">
    <source>
        <dbReference type="WBParaSite" id="MCU_002333-RA"/>
    </source>
</evidence>
<accession>A0A5K3ESB1</accession>
<comment type="similarity">
    <text evidence="1">Belongs to the OSTC family.</text>
</comment>
<comment type="caution">
    <text evidence="1">Lacks conserved residue(s) required for the propagation of feature annotation.</text>
</comment>
<feature type="transmembrane region" description="Helical" evidence="1">
    <location>
        <begin position="31"/>
        <end position="51"/>
    </location>
</feature>
<comment type="function">
    <text evidence="1">Specific component of the STT3A-containing form of the oligosaccharyl transferase (OST) complex that catalyzes the initial transfer of a defined glycan (Glc(3)Man(9)GlcNAc(2) in eukaryotes) from the lipid carrier dolichol-pyrophosphate to an asparagine residue within an Asn-X-Ser/Thr consensus motif in nascent polypeptide chains, the first step in protein N-glycosylation. N-glycosylation occurs cotranslationally and the complex associates with the Sec61 complex at the channel-forming translocon complex that mediates protein translocation across the endoplasmic reticulum (ER). All subunits are required for a maximal enzyme activity.</text>
</comment>
<proteinExistence type="inferred from homology"/>
<dbReference type="GO" id="GO:0008250">
    <property type="term" value="C:oligosaccharyltransferase complex"/>
    <property type="evidence" value="ECO:0007669"/>
    <property type="project" value="UniProtKB-UniRule"/>
</dbReference>
<comment type="subunit">
    <text evidence="1">Component of the oligosaccharyltransferase (OST) complex.</text>
</comment>